<gene>
    <name evidence="2" type="ORF">GCM10009741_45950</name>
</gene>
<protein>
    <recommendedName>
        <fullName evidence="4">Ricin-type beta-trefoil lectin protein</fullName>
    </recommendedName>
</protein>
<comment type="caution">
    <text evidence="2">The sequence shown here is derived from an EMBL/GenBank/DDBJ whole genome shotgun (WGS) entry which is preliminary data.</text>
</comment>
<evidence type="ECO:0000313" key="3">
    <source>
        <dbReference type="Proteomes" id="UP001500363"/>
    </source>
</evidence>
<evidence type="ECO:0008006" key="4">
    <source>
        <dbReference type="Google" id="ProtNLM"/>
    </source>
</evidence>
<dbReference type="Proteomes" id="UP001500363">
    <property type="component" value="Unassembled WGS sequence"/>
</dbReference>
<evidence type="ECO:0000313" key="2">
    <source>
        <dbReference type="EMBL" id="GAA1538009.1"/>
    </source>
</evidence>
<dbReference type="EMBL" id="BAAANC010000002">
    <property type="protein sequence ID" value="GAA1538009.1"/>
    <property type="molecule type" value="Genomic_DNA"/>
</dbReference>
<accession>A0ABN2BEA8</accession>
<name>A0ABN2BEA8_9ACTN</name>
<evidence type="ECO:0000256" key="1">
    <source>
        <dbReference type="SAM" id="SignalP"/>
    </source>
</evidence>
<reference evidence="2 3" key="1">
    <citation type="journal article" date="2019" name="Int. J. Syst. Evol. Microbiol.">
        <title>The Global Catalogue of Microorganisms (GCM) 10K type strain sequencing project: providing services to taxonomists for standard genome sequencing and annotation.</title>
        <authorList>
            <consortium name="The Broad Institute Genomics Platform"/>
            <consortium name="The Broad Institute Genome Sequencing Center for Infectious Disease"/>
            <person name="Wu L."/>
            <person name="Ma J."/>
        </authorList>
    </citation>
    <scope>NUCLEOTIDE SEQUENCE [LARGE SCALE GENOMIC DNA]</scope>
    <source>
        <strain evidence="2 3">JCM 14303</strain>
    </source>
</reference>
<organism evidence="2 3">
    <name type="scientific">Kribbella lupini</name>
    <dbReference type="NCBI Taxonomy" id="291602"/>
    <lineage>
        <taxon>Bacteria</taxon>
        <taxon>Bacillati</taxon>
        <taxon>Actinomycetota</taxon>
        <taxon>Actinomycetes</taxon>
        <taxon>Propionibacteriales</taxon>
        <taxon>Kribbellaceae</taxon>
        <taxon>Kribbella</taxon>
    </lineage>
</organism>
<sequence>MKNLLRSFLVIPALMVVLLAGLVGNASPAAASSVYLATNDGVTYSFTKSVHSPAFSNSRWGYLKIHLQRSCSSTDGSFIVRLQKRVGTNWVVQSVSERIWCTTSRGYVTQTWSYEPSGSYRIQFYALNGTNTKRIHYWGVYRSDNP</sequence>
<dbReference type="RefSeq" id="WP_344177246.1">
    <property type="nucleotide sequence ID" value="NZ_BAAANC010000002.1"/>
</dbReference>
<keyword evidence="1" id="KW-0732">Signal</keyword>
<feature type="signal peptide" evidence="1">
    <location>
        <begin position="1"/>
        <end position="31"/>
    </location>
</feature>
<feature type="chain" id="PRO_5046493802" description="Ricin-type beta-trefoil lectin protein" evidence="1">
    <location>
        <begin position="32"/>
        <end position="146"/>
    </location>
</feature>
<proteinExistence type="predicted"/>
<keyword evidence="3" id="KW-1185">Reference proteome</keyword>